<evidence type="ECO:0000313" key="1">
    <source>
        <dbReference type="Proteomes" id="UP000887565"/>
    </source>
</evidence>
<keyword evidence="1" id="KW-1185">Reference proteome</keyword>
<sequence length="78" mass="9041">MRSNWAFAICNEQLRAVRKIECRSKQAKCKKSNQYLNIGHVGHMIGQMLRSATWHDLPHGTVGYSAYNDLIKARPERR</sequence>
<dbReference type="AlphaFoldDB" id="A0A915KC97"/>
<organism evidence="1 2">
    <name type="scientific">Romanomermis culicivorax</name>
    <name type="common">Nematode worm</name>
    <dbReference type="NCBI Taxonomy" id="13658"/>
    <lineage>
        <taxon>Eukaryota</taxon>
        <taxon>Metazoa</taxon>
        <taxon>Ecdysozoa</taxon>
        <taxon>Nematoda</taxon>
        <taxon>Enoplea</taxon>
        <taxon>Dorylaimia</taxon>
        <taxon>Mermithida</taxon>
        <taxon>Mermithoidea</taxon>
        <taxon>Mermithidae</taxon>
        <taxon>Romanomermis</taxon>
    </lineage>
</organism>
<proteinExistence type="predicted"/>
<reference evidence="2" key="1">
    <citation type="submission" date="2022-11" db="UniProtKB">
        <authorList>
            <consortium name="WormBaseParasite"/>
        </authorList>
    </citation>
    <scope>IDENTIFICATION</scope>
</reference>
<dbReference type="Proteomes" id="UP000887565">
    <property type="component" value="Unplaced"/>
</dbReference>
<evidence type="ECO:0000313" key="2">
    <source>
        <dbReference type="WBParaSite" id="nRc.2.0.1.t35990-RA"/>
    </source>
</evidence>
<protein>
    <submittedName>
        <fullName evidence="2">Uncharacterized protein</fullName>
    </submittedName>
</protein>
<accession>A0A915KC97</accession>
<dbReference type="WBParaSite" id="nRc.2.0.1.t35990-RA">
    <property type="protein sequence ID" value="nRc.2.0.1.t35990-RA"/>
    <property type="gene ID" value="nRc.2.0.1.g35990"/>
</dbReference>
<name>A0A915KC97_ROMCU</name>